<dbReference type="PANTHER" id="PTHR37534:SF51">
    <property type="entry name" value="ACRIFLAVINE SENSITIVITY CONTROL PROTEIN ACR-2"/>
    <property type="match status" value="1"/>
</dbReference>
<protein>
    <submittedName>
        <fullName evidence="9">Acriflavine sensitivity control protein acr-2</fullName>
    </submittedName>
</protein>
<comment type="subcellular location">
    <subcellularLocation>
        <location evidence="1">Nucleus</location>
    </subcellularLocation>
</comment>
<feature type="compositionally biased region" description="Acidic residues" evidence="7">
    <location>
        <begin position="89"/>
        <end position="99"/>
    </location>
</feature>
<comment type="caution">
    <text evidence="9">The sequence shown here is derived from an EMBL/GenBank/DDBJ whole genome shotgun (WGS) entry which is preliminary data.</text>
</comment>
<evidence type="ECO:0000256" key="1">
    <source>
        <dbReference type="ARBA" id="ARBA00004123"/>
    </source>
</evidence>
<dbReference type="Gene3D" id="4.10.240.10">
    <property type="entry name" value="Zn(2)-C6 fungal-type DNA-binding domain"/>
    <property type="match status" value="1"/>
</dbReference>
<feature type="domain" description="Zn(2)-C6 fungal-type" evidence="8">
    <location>
        <begin position="10"/>
        <end position="38"/>
    </location>
</feature>
<feature type="compositionally biased region" description="Low complexity" evidence="7">
    <location>
        <begin position="103"/>
        <end position="114"/>
    </location>
</feature>
<dbReference type="GO" id="GO:0008270">
    <property type="term" value="F:zinc ion binding"/>
    <property type="evidence" value="ECO:0007669"/>
    <property type="project" value="InterPro"/>
</dbReference>
<keyword evidence="6" id="KW-0539">Nucleus</keyword>
<dbReference type="GO" id="GO:0005634">
    <property type="term" value="C:nucleus"/>
    <property type="evidence" value="ECO:0007669"/>
    <property type="project" value="UniProtKB-SubCell"/>
</dbReference>
<feature type="region of interest" description="Disordered" evidence="7">
    <location>
        <begin position="55"/>
        <end position="114"/>
    </location>
</feature>
<reference evidence="9" key="2">
    <citation type="submission" date="2023-06" db="EMBL/GenBank/DDBJ databases">
        <authorList>
            <consortium name="Lawrence Berkeley National Laboratory"/>
            <person name="Haridas S."/>
            <person name="Hensen N."/>
            <person name="Bonometti L."/>
            <person name="Westerberg I."/>
            <person name="Brannstrom I.O."/>
            <person name="Guillou S."/>
            <person name="Cros-Aarteil S."/>
            <person name="Calhoun S."/>
            <person name="Kuo A."/>
            <person name="Mondo S."/>
            <person name="Pangilinan J."/>
            <person name="Riley R."/>
            <person name="Labutti K."/>
            <person name="Andreopoulos B."/>
            <person name="Lipzen A."/>
            <person name="Chen C."/>
            <person name="Yanf M."/>
            <person name="Daum C."/>
            <person name="Ng V."/>
            <person name="Clum A."/>
            <person name="Steindorff A."/>
            <person name="Ohm R."/>
            <person name="Martin F."/>
            <person name="Silar P."/>
            <person name="Natvig D."/>
            <person name="Lalanne C."/>
            <person name="Gautier V."/>
            <person name="Ament-Velasquez S.L."/>
            <person name="Kruys A."/>
            <person name="Hutchinson M.I."/>
            <person name="Powell A.J."/>
            <person name="Barry K."/>
            <person name="Miller A.N."/>
            <person name="Grigoriev I.V."/>
            <person name="Debuchy R."/>
            <person name="Gladieux P."/>
            <person name="Thoren M.H."/>
            <person name="Johannesson H."/>
        </authorList>
    </citation>
    <scope>NUCLEOTIDE SEQUENCE</scope>
    <source>
        <strain evidence="9">CBS 314.62</strain>
    </source>
</reference>
<evidence type="ECO:0000259" key="8">
    <source>
        <dbReference type="PROSITE" id="PS50048"/>
    </source>
</evidence>
<evidence type="ECO:0000313" key="10">
    <source>
        <dbReference type="Proteomes" id="UP001270362"/>
    </source>
</evidence>
<dbReference type="SMART" id="SM00066">
    <property type="entry name" value="GAL4"/>
    <property type="match status" value="1"/>
</dbReference>
<dbReference type="PROSITE" id="PS50048">
    <property type="entry name" value="ZN2_CY6_FUNGAL_2"/>
    <property type="match status" value="1"/>
</dbReference>
<dbReference type="InterPro" id="IPR001138">
    <property type="entry name" value="Zn2Cys6_DnaBD"/>
</dbReference>
<accession>A0AAE0WZ76</accession>
<proteinExistence type="predicted"/>
<keyword evidence="2" id="KW-0862">Zinc</keyword>
<dbReference type="InterPro" id="IPR021858">
    <property type="entry name" value="Fun_TF"/>
</dbReference>
<reference evidence="9" key="1">
    <citation type="journal article" date="2023" name="Mol. Phylogenet. Evol.">
        <title>Genome-scale phylogeny and comparative genomics of the fungal order Sordariales.</title>
        <authorList>
            <person name="Hensen N."/>
            <person name="Bonometti L."/>
            <person name="Westerberg I."/>
            <person name="Brannstrom I.O."/>
            <person name="Guillou S."/>
            <person name="Cros-Aarteil S."/>
            <person name="Calhoun S."/>
            <person name="Haridas S."/>
            <person name="Kuo A."/>
            <person name="Mondo S."/>
            <person name="Pangilinan J."/>
            <person name="Riley R."/>
            <person name="LaButti K."/>
            <person name="Andreopoulos B."/>
            <person name="Lipzen A."/>
            <person name="Chen C."/>
            <person name="Yan M."/>
            <person name="Daum C."/>
            <person name="Ng V."/>
            <person name="Clum A."/>
            <person name="Steindorff A."/>
            <person name="Ohm R.A."/>
            <person name="Martin F."/>
            <person name="Silar P."/>
            <person name="Natvig D.O."/>
            <person name="Lalanne C."/>
            <person name="Gautier V."/>
            <person name="Ament-Velasquez S.L."/>
            <person name="Kruys A."/>
            <person name="Hutchinson M.I."/>
            <person name="Powell A.J."/>
            <person name="Barry K."/>
            <person name="Miller A.N."/>
            <person name="Grigoriev I.V."/>
            <person name="Debuchy R."/>
            <person name="Gladieux P."/>
            <person name="Hiltunen Thoren M."/>
            <person name="Johannesson H."/>
        </authorList>
    </citation>
    <scope>NUCLEOTIDE SEQUENCE</scope>
    <source>
        <strain evidence="9">CBS 314.62</strain>
    </source>
</reference>
<keyword evidence="5" id="KW-0804">Transcription</keyword>
<evidence type="ECO:0000256" key="6">
    <source>
        <dbReference type="ARBA" id="ARBA00023242"/>
    </source>
</evidence>
<dbReference type="InterPro" id="IPR036864">
    <property type="entry name" value="Zn2-C6_fun-type_DNA-bd_sf"/>
</dbReference>
<keyword evidence="4" id="KW-0238">DNA-binding</keyword>
<dbReference type="Pfam" id="PF11951">
    <property type="entry name" value="Fungal_trans_2"/>
    <property type="match status" value="1"/>
</dbReference>
<dbReference type="PROSITE" id="PS00463">
    <property type="entry name" value="ZN2_CY6_FUNGAL_1"/>
    <property type="match status" value="1"/>
</dbReference>
<dbReference type="AlphaFoldDB" id="A0AAE0WZ76"/>
<dbReference type="GO" id="GO:0000981">
    <property type="term" value="F:DNA-binding transcription factor activity, RNA polymerase II-specific"/>
    <property type="evidence" value="ECO:0007669"/>
    <property type="project" value="InterPro"/>
</dbReference>
<evidence type="ECO:0000256" key="4">
    <source>
        <dbReference type="ARBA" id="ARBA00023125"/>
    </source>
</evidence>
<dbReference type="EMBL" id="JAULSO010000008">
    <property type="protein sequence ID" value="KAK3681116.1"/>
    <property type="molecule type" value="Genomic_DNA"/>
</dbReference>
<keyword evidence="3" id="KW-0805">Transcription regulation</keyword>
<dbReference type="Pfam" id="PF00172">
    <property type="entry name" value="Zn_clus"/>
    <property type="match status" value="1"/>
</dbReference>
<dbReference type="PANTHER" id="PTHR37534">
    <property type="entry name" value="TRANSCRIPTIONAL ACTIVATOR PROTEIN UGA3"/>
    <property type="match status" value="1"/>
</dbReference>
<keyword evidence="10" id="KW-1185">Reference proteome</keyword>
<evidence type="ECO:0000256" key="7">
    <source>
        <dbReference type="SAM" id="MobiDB-lite"/>
    </source>
</evidence>
<gene>
    <name evidence="9" type="ORF">B0T22DRAFT_312435</name>
</gene>
<dbReference type="CDD" id="cd00067">
    <property type="entry name" value="GAL4"/>
    <property type="match status" value="1"/>
</dbReference>
<evidence type="ECO:0000313" key="9">
    <source>
        <dbReference type="EMBL" id="KAK3681116.1"/>
    </source>
</evidence>
<organism evidence="9 10">
    <name type="scientific">Podospora appendiculata</name>
    <dbReference type="NCBI Taxonomy" id="314037"/>
    <lineage>
        <taxon>Eukaryota</taxon>
        <taxon>Fungi</taxon>
        <taxon>Dikarya</taxon>
        <taxon>Ascomycota</taxon>
        <taxon>Pezizomycotina</taxon>
        <taxon>Sordariomycetes</taxon>
        <taxon>Sordariomycetidae</taxon>
        <taxon>Sordariales</taxon>
        <taxon>Podosporaceae</taxon>
        <taxon>Podospora</taxon>
    </lineage>
</organism>
<evidence type="ECO:0000256" key="2">
    <source>
        <dbReference type="ARBA" id="ARBA00022833"/>
    </source>
</evidence>
<dbReference type="GO" id="GO:0000976">
    <property type="term" value="F:transcription cis-regulatory region binding"/>
    <property type="evidence" value="ECO:0007669"/>
    <property type="project" value="TreeGrafter"/>
</dbReference>
<evidence type="ECO:0000256" key="5">
    <source>
        <dbReference type="ARBA" id="ARBA00023163"/>
    </source>
</evidence>
<dbReference type="GO" id="GO:0045944">
    <property type="term" value="P:positive regulation of transcription by RNA polymerase II"/>
    <property type="evidence" value="ECO:0007669"/>
    <property type="project" value="TreeGrafter"/>
</dbReference>
<evidence type="ECO:0000256" key="3">
    <source>
        <dbReference type="ARBA" id="ARBA00023015"/>
    </source>
</evidence>
<dbReference type="Proteomes" id="UP001270362">
    <property type="component" value="Unassembled WGS sequence"/>
</dbReference>
<name>A0AAE0WZ76_9PEZI</name>
<feature type="compositionally biased region" description="Basic residues" evidence="7">
    <location>
        <begin position="57"/>
        <end position="74"/>
    </location>
</feature>
<dbReference type="SUPFAM" id="SSF57701">
    <property type="entry name" value="Zn2/Cys6 DNA-binding domain"/>
    <property type="match status" value="1"/>
</dbReference>
<sequence>MAGTGPQSKACYNCRRRRLRCDKSRPSCYKCSSNGEECLGYGLVLRWANAPATRGKLASRAHTQHHQGHHHHHGQQLLVRGSRGAGSDPDPDPDPDPDDRDPASALSPAASTSGTAAAFQHTCISRSSSSSSSSSSSPPHHVNICISPSLLDPFLNGASEQSRYYIYHFANTVCRDLVSIDQHDRNPFRSILPLISKFGYLQEIVIATSAMHLATLHRYMGRRPAGELVDALTAKSRAIRLLQAAISNATLTSQAVILATIVFFVNLDLIDSGKGGWKAHIEAAEMLISSLQKVDGHLLDPSVAPLADAIAADCVTYRILGSTISGVGFLTGSTMRHGIGIDVFTVLQRAEAYSYHCCPPLILQLILSTSRLCSPESSLDNNDRIAATASLLQQARTFNVREWVNNIRGLSSHDDLVAREHLASAFRAAACLYMLLVLPDGSSDTHDTSLLSPQTADELVLEVLGHLSRIPDDHVLLKGTSWPTFIAGAHTDDRVWRAWCLSRLREVWNKNPWICPWGYVHTAIQMLQDVWDAKATAAPDGGTKMNWLQELRTLRGNCLIV</sequence>